<comment type="subcellular location">
    <subcellularLocation>
        <location evidence="1 13">Membrane</location>
        <topology evidence="1 13">Multi-pass membrane protein</topology>
    </subcellularLocation>
</comment>
<keyword evidence="3" id="KW-0597">Phosphoprotein</keyword>
<dbReference type="Gene3D" id="1.20.1110.10">
    <property type="entry name" value="Calcium-transporting ATPase, transmembrane domain"/>
    <property type="match status" value="1"/>
</dbReference>
<feature type="compositionally biased region" description="Basic residues" evidence="14">
    <location>
        <begin position="1154"/>
        <end position="1166"/>
    </location>
</feature>
<dbReference type="GO" id="GO:0005524">
    <property type="term" value="F:ATP binding"/>
    <property type="evidence" value="ECO:0007669"/>
    <property type="project" value="UniProtKB-UniRule"/>
</dbReference>
<evidence type="ECO:0000256" key="12">
    <source>
        <dbReference type="ARBA" id="ARBA00049360"/>
    </source>
</evidence>
<feature type="region of interest" description="Disordered" evidence="14">
    <location>
        <begin position="917"/>
        <end position="979"/>
    </location>
</feature>
<name>A0A5J4W039_9EUKA</name>
<dbReference type="InterPro" id="IPR023214">
    <property type="entry name" value="HAD_sf"/>
</dbReference>
<feature type="compositionally biased region" description="Polar residues" evidence="14">
    <location>
        <begin position="1337"/>
        <end position="1352"/>
    </location>
</feature>
<dbReference type="Gene3D" id="3.40.50.1000">
    <property type="entry name" value="HAD superfamily/HAD-like"/>
    <property type="match status" value="2"/>
</dbReference>
<dbReference type="GO" id="GO:0140358">
    <property type="term" value="F:P-type transmembrane transporter activity"/>
    <property type="evidence" value="ECO:0007669"/>
    <property type="project" value="InterPro"/>
</dbReference>
<dbReference type="Pfam" id="PF13246">
    <property type="entry name" value="Cation_ATPase"/>
    <property type="match status" value="1"/>
</dbReference>
<evidence type="ECO:0000313" key="18">
    <source>
        <dbReference type="Proteomes" id="UP000324800"/>
    </source>
</evidence>
<dbReference type="FunFam" id="1.20.1110.10:FF:000023">
    <property type="entry name" value="Cation-transporting ATPase"/>
    <property type="match status" value="1"/>
</dbReference>
<evidence type="ECO:0000256" key="11">
    <source>
        <dbReference type="ARBA" id="ARBA00023136"/>
    </source>
</evidence>
<feature type="compositionally biased region" description="Low complexity" evidence="14">
    <location>
        <begin position="918"/>
        <end position="941"/>
    </location>
</feature>
<dbReference type="SUPFAM" id="SSF81653">
    <property type="entry name" value="Calcium ATPase, transduction domain A"/>
    <property type="match status" value="1"/>
</dbReference>
<dbReference type="InterPro" id="IPR018303">
    <property type="entry name" value="ATPase_P-typ_P_site"/>
</dbReference>
<dbReference type="EC" id="7.2.2.-" evidence="13"/>
<feature type="compositionally biased region" description="Basic residues" evidence="14">
    <location>
        <begin position="720"/>
        <end position="735"/>
    </location>
</feature>
<evidence type="ECO:0000256" key="6">
    <source>
        <dbReference type="ARBA" id="ARBA00022741"/>
    </source>
</evidence>
<feature type="transmembrane region" description="Helical" evidence="13">
    <location>
        <begin position="213"/>
        <end position="231"/>
    </location>
</feature>
<dbReference type="PANTHER" id="PTHR45630:SF8">
    <property type="entry name" value="CATION-TRANSPORTING ATPASE"/>
    <property type="match status" value="1"/>
</dbReference>
<evidence type="ECO:0000259" key="15">
    <source>
        <dbReference type="Pfam" id="PF00122"/>
    </source>
</evidence>
<dbReference type="GO" id="GO:0016887">
    <property type="term" value="F:ATP hydrolysis activity"/>
    <property type="evidence" value="ECO:0007669"/>
    <property type="project" value="InterPro"/>
</dbReference>
<keyword evidence="7 13" id="KW-0067">ATP-binding</keyword>
<dbReference type="Gene3D" id="2.70.150.10">
    <property type="entry name" value="Calcium-transporting ATPase, cytoplasmic transduction domain A"/>
    <property type="match status" value="1"/>
</dbReference>
<feature type="region of interest" description="Disordered" evidence="14">
    <location>
        <begin position="1"/>
        <end position="31"/>
    </location>
</feature>
<dbReference type="Gene3D" id="3.40.1110.10">
    <property type="entry name" value="Calcium-transporting ATPase, cytoplasmic domain N"/>
    <property type="match status" value="1"/>
</dbReference>
<evidence type="ECO:0000256" key="5">
    <source>
        <dbReference type="ARBA" id="ARBA00022723"/>
    </source>
</evidence>
<dbReference type="GO" id="GO:0016020">
    <property type="term" value="C:membrane"/>
    <property type="evidence" value="ECO:0007669"/>
    <property type="project" value="UniProtKB-SubCell"/>
</dbReference>
<feature type="region of interest" description="Disordered" evidence="14">
    <location>
        <begin position="1325"/>
        <end position="1352"/>
    </location>
</feature>
<comment type="similarity">
    <text evidence="2 13">Belongs to the cation transport ATPase (P-type) (TC 3.A.3) family. Type V subfamily.</text>
</comment>
<feature type="compositionally biased region" description="Acidic residues" evidence="14">
    <location>
        <begin position="1327"/>
        <end position="1336"/>
    </location>
</feature>
<evidence type="ECO:0000256" key="4">
    <source>
        <dbReference type="ARBA" id="ARBA00022692"/>
    </source>
</evidence>
<dbReference type="SUPFAM" id="SSF56784">
    <property type="entry name" value="HAD-like"/>
    <property type="match status" value="1"/>
</dbReference>
<evidence type="ECO:0000256" key="9">
    <source>
        <dbReference type="ARBA" id="ARBA00022967"/>
    </source>
</evidence>
<dbReference type="SUPFAM" id="SSF81660">
    <property type="entry name" value="Metal cation-transporting ATPase, ATP-binding domain N"/>
    <property type="match status" value="1"/>
</dbReference>
<dbReference type="InterPro" id="IPR001757">
    <property type="entry name" value="P_typ_ATPase"/>
</dbReference>
<evidence type="ECO:0000256" key="13">
    <source>
        <dbReference type="RuleBase" id="RU362082"/>
    </source>
</evidence>
<dbReference type="InterPro" id="IPR047819">
    <property type="entry name" value="P5A-ATPase_N"/>
</dbReference>
<dbReference type="NCBIfam" id="TIGR01494">
    <property type="entry name" value="ATPase_P-type"/>
    <property type="match status" value="1"/>
</dbReference>
<dbReference type="SUPFAM" id="SSF81665">
    <property type="entry name" value="Calcium ATPase, transmembrane domain M"/>
    <property type="match status" value="1"/>
</dbReference>
<dbReference type="GO" id="GO:0019829">
    <property type="term" value="F:ATPase-coupled monoatomic cation transmembrane transporter activity"/>
    <property type="evidence" value="ECO:0007669"/>
    <property type="project" value="UniProtKB-UniRule"/>
</dbReference>
<evidence type="ECO:0000313" key="17">
    <source>
        <dbReference type="EMBL" id="KAA6387883.1"/>
    </source>
</evidence>
<keyword evidence="5 13" id="KW-0479">Metal-binding</keyword>
<feature type="region of interest" description="Disordered" evidence="14">
    <location>
        <begin position="539"/>
        <end position="567"/>
    </location>
</feature>
<organism evidence="17 18">
    <name type="scientific">Streblomastix strix</name>
    <dbReference type="NCBI Taxonomy" id="222440"/>
    <lineage>
        <taxon>Eukaryota</taxon>
        <taxon>Metamonada</taxon>
        <taxon>Preaxostyla</taxon>
        <taxon>Oxymonadida</taxon>
        <taxon>Streblomastigidae</taxon>
        <taxon>Streblomastix</taxon>
    </lineage>
</organism>
<dbReference type="InterPro" id="IPR023298">
    <property type="entry name" value="ATPase_P-typ_TM_dom_sf"/>
</dbReference>
<feature type="transmembrane region" description="Helical" evidence="13">
    <location>
        <begin position="1691"/>
        <end position="1716"/>
    </location>
</feature>
<dbReference type="Pfam" id="PF12409">
    <property type="entry name" value="P5-ATPase"/>
    <property type="match status" value="1"/>
</dbReference>
<feature type="region of interest" description="Disordered" evidence="14">
    <location>
        <begin position="1148"/>
        <end position="1173"/>
    </location>
</feature>
<evidence type="ECO:0000256" key="10">
    <source>
        <dbReference type="ARBA" id="ARBA00022989"/>
    </source>
</evidence>
<dbReference type="EMBL" id="SNRW01004203">
    <property type="protein sequence ID" value="KAA6387883.1"/>
    <property type="molecule type" value="Genomic_DNA"/>
</dbReference>
<feature type="domain" description="P-type ATPase A" evidence="15">
    <location>
        <begin position="268"/>
        <end position="412"/>
    </location>
</feature>
<keyword evidence="4 13" id="KW-0812">Transmembrane</keyword>
<evidence type="ECO:0000259" key="16">
    <source>
        <dbReference type="Pfam" id="PF12409"/>
    </source>
</evidence>
<keyword evidence="9 13" id="KW-1278">Translocase</keyword>
<feature type="transmembrane region" description="Helical" evidence="13">
    <location>
        <begin position="1651"/>
        <end position="1671"/>
    </location>
</feature>
<proteinExistence type="inferred from homology"/>
<comment type="caution">
    <text evidence="17">The sequence shown here is derived from an EMBL/GenBank/DDBJ whole genome shotgun (WGS) entry which is preliminary data.</text>
</comment>
<dbReference type="InterPro" id="IPR059000">
    <property type="entry name" value="ATPase_P-type_domA"/>
</dbReference>
<evidence type="ECO:0000256" key="1">
    <source>
        <dbReference type="ARBA" id="ARBA00004141"/>
    </source>
</evidence>
<feature type="non-terminal residue" evidence="17">
    <location>
        <position position="1774"/>
    </location>
</feature>
<dbReference type="Pfam" id="PF00122">
    <property type="entry name" value="E1-E2_ATPase"/>
    <property type="match status" value="1"/>
</dbReference>
<evidence type="ECO:0000256" key="8">
    <source>
        <dbReference type="ARBA" id="ARBA00022842"/>
    </source>
</evidence>
<dbReference type="OrthoDB" id="48943at2759"/>
<keyword evidence="6 13" id="KW-0547">Nucleotide-binding</keyword>
<dbReference type="GO" id="GO:0046872">
    <property type="term" value="F:metal ion binding"/>
    <property type="evidence" value="ECO:0007669"/>
    <property type="project" value="UniProtKB-UniRule"/>
</dbReference>
<dbReference type="PROSITE" id="PS00154">
    <property type="entry name" value="ATPASE_E1_E2"/>
    <property type="match status" value="1"/>
</dbReference>
<sequence length="1774" mass="199407">MQAAQQPDGRDKNLQLDQKQKNVSPGQGQSECIASGCRVYQPSVIRRILFGIACLLTVGIFALICYWFRKLLIWCCYSECTQKYTQSREKATKAVVKDQYNQSLICDHHAVRIDNEIVGLITYKNVLYRYDELSGQLVPTQFDPEKPFFFYHEEMSKGLTSSDVIKSRIVNGENNIETKMPHIVVSFIEEGLQPFTIFQVFSIIVWFLYNYEYYAGLILLITVFSVIIAVYQTRQNKQRLQEMTRFECPVTVYRRTEATNGAGQYELKRQVISSKDIQPGDVFEVEEERTLACDGLLLAGQCIIDESMLTGESAAVIKTGIPVIQVPNQYTQQLNVKELSRQNAESALNLLTGTIAELEILRMDRDKQHILYGGTRVVRARDTTSGSGIGVPLCVALRTGFSTAKGQLVRSILFPKPQTRFKFYEDSFKFIGILGIIAVGGFIVNAVMQSMYGESVDQIILRALDLITIAVPPTLPAIMSSGISYALSRLKGRKIYCIASERINVAGKVKVMCFDKTGTLTEEVLGVRGVKGVRDVRRRIYNQQQNQSPKDETNSNTDRDGQWSQTLGVNVRSGTITNASETASISSKLSFSKQELVQVTEFAALRRTPDEVLRVADWGFGTNQGISESDRRINDSDREVSYGVSSFDGRSMYTQHISGLGGGQGSEKLKLLMSGLASCHSIGDMKGKYIGDPLDIVMLKFTEWKFTDMENVKKNDNNKRKSKKQSTKKNKKNNKVKIMKKDSQAVRKLKHQKNLAPFMSAIVCTPEKYEQNNLGPDIEPNKDDTQVSLASFDSYVKNTVLEEAAGILKRFDFTAPLQRMSVIVLRASPSDNQNAPPDINQALNENQSQGSEQPNSVNSGYQSPTNLHNAQLLQYTSETSSYPGTEPLVNTQMHLDLGKITNTVTLASLRKNHSAVFQQQEQQQQQQISSQSQLQQQWSESFDIPSDEEEGFKVIKPPSLNIQPAQSPRIVPPPQLGDQAQRPIQHHLTLEIFTKGSPEVIRKLCRKETLPEDFDTQLSTYTQQGLRIIALAHKEIKEDLLKTVDDDDNNEINNEKDNKNKSSNLLDNLEYEKIRKLPRDQCEIDLTFLGFLVLENRLRPTSKASIGRLQDAGIRCVMVTGDNVLTAVSIARQCHIIPIKKQVKMISQSERYNKEKKKRSQKKKKGDKSDKANKYKANYQHVQLNVQPPPVFLCVVTEDGQNVEWQCADYPDWKLNPETLVPVYAPKIEHEFQAPKQDIEQTRSVVSIPELEIQRNNDEVLGMQDIGEQSLNKQKRHRTGSIHIIGDGIFTDEEQQEEEQNEQGIIKRSKSLPHIGFTEQFMKGKDEQEEGMESIDENQPGSGIDNKGNQEQQPINVTDIVRNLSVDQLSGIQKKRKQLFSNPFAGWRGGPWGILLYLGRQLPDRFFPKPFKNQSDQLQSPPKKIPQLEQQQLIQKLSNNKSQSVSPRNQGETNLMGKTVQYGSDEPIYSKPVIQQSPPFNGYFLAVTGSAFNVLSIQDQKEKELQDKLKLEMDVKNKAGQTIEKRPIGLFEKICFLACVFARMGPDDKARLVETLMDLGQVVGMCGDGANDCGALKAAHVGISLSEVEASIAAPFTSKEATVEAVESVLQEGRAALASSFHAFKTTAVFSMVQFMSSVILIYFDSKLADFGYLVQDMLFTLPILFTVSYSKSAAGLTKKTPLGSLMSFPVVSSLLIHVAMTLIYQILCLVILITVCKDFVPLPIDDDNYDLHVQSYEMTTVLFSSFVSYFVSGFVLHVYDKHLEAWYKNIAFD</sequence>
<comment type="catalytic activity">
    <reaction evidence="12 13">
        <text>ATP + H2O = ADP + phosphate + H(+)</text>
        <dbReference type="Rhea" id="RHEA:13065"/>
        <dbReference type="ChEBI" id="CHEBI:15377"/>
        <dbReference type="ChEBI" id="CHEBI:15378"/>
        <dbReference type="ChEBI" id="CHEBI:30616"/>
        <dbReference type="ChEBI" id="CHEBI:43474"/>
        <dbReference type="ChEBI" id="CHEBI:456216"/>
    </reaction>
</comment>
<evidence type="ECO:0000256" key="7">
    <source>
        <dbReference type="ARBA" id="ARBA00022840"/>
    </source>
</evidence>
<keyword evidence="8 13" id="KW-0460">Magnesium</keyword>
<reference evidence="17 18" key="1">
    <citation type="submission" date="2019-03" db="EMBL/GenBank/DDBJ databases">
        <title>Single cell metagenomics reveals metabolic interactions within the superorganism composed of flagellate Streblomastix strix and complex community of Bacteroidetes bacteria on its surface.</title>
        <authorList>
            <person name="Treitli S.C."/>
            <person name="Kolisko M."/>
            <person name="Husnik F."/>
            <person name="Keeling P."/>
            <person name="Hampl V."/>
        </authorList>
    </citation>
    <scope>NUCLEOTIDE SEQUENCE [LARGE SCALE GENOMIC DNA]</scope>
    <source>
        <strain evidence="17">ST1C</strain>
    </source>
</reference>
<dbReference type="PANTHER" id="PTHR45630">
    <property type="entry name" value="CATION-TRANSPORTING ATPASE-RELATED"/>
    <property type="match status" value="1"/>
</dbReference>
<keyword evidence="11 13" id="KW-0472">Membrane</keyword>
<feature type="transmembrane region" description="Helical" evidence="13">
    <location>
        <begin position="430"/>
        <end position="452"/>
    </location>
</feature>
<accession>A0A5J4W039</accession>
<keyword evidence="10 13" id="KW-1133">Transmembrane helix</keyword>
<protein>
    <recommendedName>
        <fullName evidence="13">Cation-transporting ATPase</fullName>
        <ecNumber evidence="13">7.2.2.-</ecNumber>
    </recommendedName>
</protein>
<dbReference type="InterPro" id="IPR008250">
    <property type="entry name" value="ATPase_P-typ_transduc_dom_A_sf"/>
</dbReference>
<feature type="compositionally biased region" description="Polar residues" evidence="14">
    <location>
        <begin position="21"/>
        <end position="31"/>
    </location>
</feature>
<comment type="caution">
    <text evidence="13">Lacks conserved residue(s) required for the propagation of feature annotation.</text>
</comment>
<feature type="transmembrane region" description="Helical" evidence="13">
    <location>
        <begin position="1737"/>
        <end position="1760"/>
    </location>
</feature>
<feature type="region of interest" description="Disordered" evidence="14">
    <location>
        <begin position="712"/>
        <end position="735"/>
    </location>
</feature>
<evidence type="ECO:0000256" key="2">
    <source>
        <dbReference type="ARBA" id="ARBA00006000"/>
    </source>
</evidence>
<feature type="compositionally biased region" description="Basic and acidic residues" evidence="14">
    <location>
        <begin position="8"/>
        <end position="20"/>
    </location>
</feature>
<dbReference type="InterPro" id="IPR023299">
    <property type="entry name" value="ATPase_P-typ_cyto_dom_N"/>
</dbReference>
<dbReference type="PRINTS" id="PR00119">
    <property type="entry name" value="CATATPASE"/>
</dbReference>
<feature type="domain" description="P5B-type ATPase N-terminal" evidence="16">
    <location>
        <begin position="40"/>
        <end position="117"/>
    </location>
</feature>
<dbReference type="InterPro" id="IPR006544">
    <property type="entry name" value="P-type_TPase_V"/>
</dbReference>
<dbReference type="InterPro" id="IPR036412">
    <property type="entry name" value="HAD-like_sf"/>
</dbReference>
<evidence type="ECO:0000256" key="3">
    <source>
        <dbReference type="ARBA" id="ARBA00022553"/>
    </source>
</evidence>
<feature type="transmembrane region" description="Helical" evidence="13">
    <location>
        <begin position="48"/>
        <end position="68"/>
    </location>
</feature>
<gene>
    <name evidence="17" type="ORF">EZS28_016591</name>
</gene>
<feature type="region of interest" description="Disordered" evidence="14">
    <location>
        <begin position="829"/>
        <end position="865"/>
    </location>
</feature>
<evidence type="ECO:0000256" key="14">
    <source>
        <dbReference type="SAM" id="MobiDB-lite"/>
    </source>
</evidence>
<dbReference type="Proteomes" id="UP000324800">
    <property type="component" value="Unassembled WGS sequence"/>
</dbReference>
<feature type="compositionally biased region" description="Basic and acidic residues" evidence="14">
    <location>
        <begin position="549"/>
        <end position="561"/>
    </location>
</feature>